<organism evidence="3 4">
    <name type="scientific">Glycomyces terrestris</name>
    <dbReference type="NCBI Taxonomy" id="2493553"/>
    <lineage>
        <taxon>Bacteria</taxon>
        <taxon>Bacillati</taxon>
        <taxon>Actinomycetota</taxon>
        <taxon>Actinomycetes</taxon>
        <taxon>Glycomycetales</taxon>
        <taxon>Glycomycetaceae</taxon>
        <taxon>Glycomyces</taxon>
    </lineage>
</organism>
<feature type="region of interest" description="Disordered" evidence="1">
    <location>
        <begin position="334"/>
        <end position="361"/>
    </location>
</feature>
<keyword evidence="4" id="KW-1185">Reference proteome</keyword>
<proteinExistence type="predicted"/>
<dbReference type="RefSeq" id="WP_125249129.1">
    <property type="nucleotide sequence ID" value="NZ_RSEB01000005.1"/>
</dbReference>
<dbReference type="Gene3D" id="3.40.50.720">
    <property type="entry name" value="NAD(P)-binding Rossmann-like Domain"/>
    <property type="match status" value="1"/>
</dbReference>
<feature type="compositionally biased region" description="Basic and acidic residues" evidence="1">
    <location>
        <begin position="334"/>
        <end position="349"/>
    </location>
</feature>
<dbReference type="InterPro" id="IPR036291">
    <property type="entry name" value="NAD(P)-bd_dom_sf"/>
</dbReference>
<sequence length="361" mass="38579">MSTQPKRVLVLGGTVYLSQTIARLAVERGHRVTVAARGTSGEPPAGAEFTAIDRSVPGGVDALRGKEFDAVFDVARIPAHVTPVLDALADRAGHWSFVSTISVYKHFHVVSDELHDPTAPDSTDPAIEVYGASKVACENLVRERLGDKALITRPGLIVGPGDRNDRLGYWPLRMAEGGEILAPAPRERLLQWIDVEDYATWLLDAADAGTSGTLDAIGHPIGMGAFLDGVGAALQEQGVIDAPPQLTWVPQEFLLEHGVNMWAGPDSLGMWVTTPEYDGHGSRPAGPAIAAGLRLSPLADTVARWWAANAAAPRLKAGLSRVKEGEVLAAFHGREPDPGLARLDRERRFAVPAPETPDYEG</sequence>
<dbReference type="InterPro" id="IPR001509">
    <property type="entry name" value="Epimerase_deHydtase"/>
</dbReference>
<dbReference type="Pfam" id="PF01370">
    <property type="entry name" value="Epimerase"/>
    <property type="match status" value="1"/>
</dbReference>
<dbReference type="Proteomes" id="UP000277256">
    <property type="component" value="Unassembled WGS sequence"/>
</dbReference>
<comment type="caution">
    <text evidence="3">The sequence shown here is derived from an EMBL/GenBank/DDBJ whole genome shotgun (WGS) entry which is preliminary data.</text>
</comment>
<accession>A0A426UTT6</accession>
<gene>
    <name evidence="3" type="ORF">EIW28_18080</name>
</gene>
<reference evidence="3 4" key="1">
    <citation type="submission" date="2018-12" db="EMBL/GenBank/DDBJ databases">
        <title>Glycomyces sp. YIM 121974 draft genome.</title>
        <authorList>
            <person name="Li Q."/>
        </authorList>
    </citation>
    <scope>NUCLEOTIDE SEQUENCE [LARGE SCALE GENOMIC DNA]</scope>
    <source>
        <strain evidence="3 4">YIM 121974</strain>
    </source>
</reference>
<evidence type="ECO:0000256" key="1">
    <source>
        <dbReference type="SAM" id="MobiDB-lite"/>
    </source>
</evidence>
<dbReference type="OrthoDB" id="7941246at2"/>
<feature type="domain" description="NAD-dependent epimerase/dehydratase" evidence="2">
    <location>
        <begin position="8"/>
        <end position="208"/>
    </location>
</feature>
<dbReference type="EMBL" id="RSEB01000005">
    <property type="protein sequence ID" value="RRR97321.1"/>
    <property type="molecule type" value="Genomic_DNA"/>
</dbReference>
<evidence type="ECO:0000259" key="2">
    <source>
        <dbReference type="Pfam" id="PF01370"/>
    </source>
</evidence>
<dbReference type="AlphaFoldDB" id="A0A426UTT6"/>
<protein>
    <submittedName>
        <fullName evidence="3">NAD-dependent epimerase/dehydratase family protein</fullName>
    </submittedName>
</protein>
<evidence type="ECO:0000313" key="4">
    <source>
        <dbReference type="Proteomes" id="UP000277256"/>
    </source>
</evidence>
<dbReference type="SUPFAM" id="SSF51735">
    <property type="entry name" value="NAD(P)-binding Rossmann-fold domains"/>
    <property type="match status" value="1"/>
</dbReference>
<name>A0A426UTT6_9ACTN</name>
<evidence type="ECO:0000313" key="3">
    <source>
        <dbReference type="EMBL" id="RRR97321.1"/>
    </source>
</evidence>